<feature type="compositionally biased region" description="Basic and acidic residues" evidence="1">
    <location>
        <begin position="47"/>
        <end position="69"/>
    </location>
</feature>
<dbReference type="AlphaFoldDB" id="A0A1B0G789"/>
<dbReference type="Proteomes" id="UP000092444">
    <property type="component" value="Unassembled WGS sequence"/>
</dbReference>
<organism evidence="2 3">
    <name type="scientific">Glossina morsitans morsitans</name>
    <name type="common">Savannah tsetse fly</name>
    <dbReference type="NCBI Taxonomy" id="37546"/>
    <lineage>
        <taxon>Eukaryota</taxon>
        <taxon>Metazoa</taxon>
        <taxon>Ecdysozoa</taxon>
        <taxon>Arthropoda</taxon>
        <taxon>Hexapoda</taxon>
        <taxon>Insecta</taxon>
        <taxon>Pterygota</taxon>
        <taxon>Neoptera</taxon>
        <taxon>Endopterygota</taxon>
        <taxon>Diptera</taxon>
        <taxon>Brachycera</taxon>
        <taxon>Muscomorpha</taxon>
        <taxon>Hippoboscoidea</taxon>
        <taxon>Glossinidae</taxon>
        <taxon>Glossina</taxon>
    </lineage>
</organism>
<proteinExistence type="predicted"/>
<feature type="compositionally biased region" description="Basic and acidic residues" evidence="1">
    <location>
        <begin position="14"/>
        <end position="27"/>
    </location>
</feature>
<keyword evidence="3" id="KW-1185">Reference proteome</keyword>
<dbReference type="EnsemblMetazoa" id="GMOY009182-RA">
    <property type="protein sequence ID" value="GMOY009182-PA"/>
    <property type="gene ID" value="GMOY009182"/>
</dbReference>
<dbReference type="EMBL" id="CCAG010000570">
    <property type="status" value="NOT_ANNOTATED_CDS"/>
    <property type="molecule type" value="Genomic_DNA"/>
</dbReference>
<evidence type="ECO:0000313" key="3">
    <source>
        <dbReference type="Proteomes" id="UP000092444"/>
    </source>
</evidence>
<sequence>MLMQPLTNNKTKRVNGERQAQTERSRMTDGWAGESEWARVSGSAGKGEGEGQKERQRDTVTERARQGKN</sequence>
<feature type="region of interest" description="Disordered" evidence="1">
    <location>
        <begin position="1"/>
        <end position="69"/>
    </location>
</feature>
<name>A0A1B0G789_GLOMM</name>
<evidence type="ECO:0000313" key="2">
    <source>
        <dbReference type="EnsemblMetazoa" id="GMOY009182-PA"/>
    </source>
</evidence>
<accession>A0A1B0G789</accession>
<reference evidence="2" key="1">
    <citation type="submission" date="2020-05" db="UniProtKB">
        <authorList>
            <consortium name="EnsemblMetazoa"/>
        </authorList>
    </citation>
    <scope>IDENTIFICATION</scope>
    <source>
        <strain evidence="2">Yale</strain>
    </source>
</reference>
<protein>
    <submittedName>
        <fullName evidence="2">Uncharacterized protein</fullName>
    </submittedName>
</protein>
<evidence type="ECO:0000256" key="1">
    <source>
        <dbReference type="SAM" id="MobiDB-lite"/>
    </source>
</evidence>
<dbReference type="VEuPathDB" id="VectorBase:GMOY009182"/>